<protein>
    <submittedName>
        <fullName evidence="2">Uncharacterized protein</fullName>
    </submittedName>
</protein>
<name>A0A1Y2I440_9FUNG</name>
<feature type="compositionally biased region" description="Low complexity" evidence="1">
    <location>
        <begin position="534"/>
        <end position="543"/>
    </location>
</feature>
<evidence type="ECO:0000313" key="3">
    <source>
        <dbReference type="Proteomes" id="UP000193411"/>
    </source>
</evidence>
<dbReference type="AlphaFoldDB" id="A0A1Y2I440"/>
<dbReference type="Proteomes" id="UP000193411">
    <property type="component" value="Unassembled WGS sequence"/>
</dbReference>
<gene>
    <name evidence="2" type="ORF">BCR44DRAFT_36598</name>
</gene>
<feature type="compositionally biased region" description="Gly residues" evidence="1">
    <location>
        <begin position="524"/>
        <end position="533"/>
    </location>
</feature>
<sequence>MPTPRRALGLMPSQMPAAPTPPADSTPFPLSATAAPSRNHGPQTQQLLSPVFGLLRAATASPVAAAAAAAAAVHALTSAAATATSPCMLPAGGSGGPTAPSASHSSSSTSSSRQRLRTFSTTSCAPSPLMGLADDLVQALLHAGASSAPKHSHLLGARSRTASLDHLGAIRSSAIALSDISTDRLGSNGASAHSILPDARTNSLPTLVPPPTVSSPHMPLPFMASPPARVAAPAPPSLLSSWSHEHQQQQPVPQRQLPTPTFQISLAPPQQPQLPAAPSMPLFSTRPTRSAFPTFGGQRRANNKSLARITAPLYNNKVGDEDTLNLPAKPLGLLARSTPSTYPHSPTCLSSSSSDLLDLGYLADSEHDPAASHHFDHSPPFTPHSLLFAHTSAAQNQVAPPLPPFASRAPAPTLILPPPIPIPSSSVHNPSPSTYPPMPSPHTAAPSLLCPQPTRSTSTFQFAVVPAYDPALVTCAPDDAGAASASSLSFGPDAFPVIPRTPLDVLKTPPRTFVMHPPSPISRPGGGGGGGGAPTMPSTTTPSPMVPRLVAPRPVRALPASAAVVGIKNVLANGLPPRTSPVSPMVACAGMPVVVVDVGKLGG</sequence>
<feature type="region of interest" description="Disordered" evidence="1">
    <location>
        <begin position="229"/>
        <end position="255"/>
    </location>
</feature>
<feature type="compositionally biased region" description="Low complexity" evidence="1">
    <location>
        <begin position="423"/>
        <end position="432"/>
    </location>
</feature>
<feature type="region of interest" description="Disordered" evidence="1">
    <location>
        <begin position="423"/>
        <end position="444"/>
    </location>
</feature>
<proteinExistence type="predicted"/>
<feature type="compositionally biased region" description="Low complexity" evidence="1">
    <location>
        <begin position="97"/>
        <end position="119"/>
    </location>
</feature>
<feature type="compositionally biased region" description="Polar residues" evidence="1">
    <location>
        <begin position="34"/>
        <end position="45"/>
    </location>
</feature>
<reference evidence="2 3" key="1">
    <citation type="submission" date="2016-07" db="EMBL/GenBank/DDBJ databases">
        <title>Pervasive Adenine N6-methylation of Active Genes in Fungi.</title>
        <authorList>
            <consortium name="DOE Joint Genome Institute"/>
            <person name="Mondo S.J."/>
            <person name="Dannebaum R.O."/>
            <person name="Kuo R.C."/>
            <person name="Labutti K."/>
            <person name="Haridas S."/>
            <person name="Kuo A."/>
            <person name="Salamov A."/>
            <person name="Ahrendt S.R."/>
            <person name="Lipzen A."/>
            <person name="Sullivan W."/>
            <person name="Andreopoulos W.B."/>
            <person name="Clum A."/>
            <person name="Lindquist E."/>
            <person name="Daum C."/>
            <person name="Ramamoorthy G.K."/>
            <person name="Gryganskyi A."/>
            <person name="Culley D."/>
            <person name="Magnuson J.K."/>
            <person name="James T.Y."/>
            <person name="O'Malley M.A."/>
            <person name="Stajich J.E."/>
            <person name="Spatafora J.W."/>
            <person name="Visel A."/>
            <person name="Grigoriev I.V."/>
        </authorList>
    </citation>
    <scope>NUCLEOTIDE SEQUENCE [LARGE SCALE GENOMIC DNA]</scope>
    <source>
        <strain evidence="2 3">PL171</strain>
    </source>
</reference>
<accession>A0A1Y2I440</accession>
<organism evidence="2 3">
    <name type="scientific">Catenaria anguillulae PL171</name>
    <dbReference type="NCBI Taxonomy" id="765915"/>
    <lineage>
        <taxon>Eukaryota</taxon>
        <taxon>Fungi</taxon>
        <taxon>Fungi incertae sedis</taxon>
        <taxon>Blastocladiomycota</taxon>
        <taxon>Blastocladiomycetes</taxon>
        <taxon>Blastocladiales</taxon>
        <taxon>Catenariaceae</taxon>
        <taxon>Catenaria</taxon>
    </lineage>
</organism>
<keyword evidence="3" id="KW-1185">Reference proteome</keyword>
<evidence type="ECO:0000313" key="2">
    <source>
        <dbReference type="EMBL" id="ORZ40733.1"/>
    </source>
</evidence>
<evidence type="ECO:0000256" key="1">
    <source>
        <dbReference type="SAM" id="MobiDB-lite"/>
    </source>
</evidence>
<feature type="region of interest" description="Disordered" evidence="1">
    <location>
        <begin position="517"/>
        <end position="543"/>
    </location>
</feature>
<feature type="region of interest" description="Disordered" evidence="1">
    <location>
        <begin position="1"/>
        <end position="45"/>
    </location>
</feature>
<feature type="region of interest" description="Disordered" evidence="1">
    <location>
        <begin position="91"/>
        <end position="119"/>
    </location>
</feature>
<comment type="caution">
    <text evidence="2">The sequence shown here is derived from an EMBL/GenBank/DDBJ whole genome shotgun (WGS) entry which is preliminary data.</text>
</comment>
<dbReference type="EMBL" id="MCFL01000002">
    <property type="protein sequence ID" value="ORZ40733.1"/>
    <property type="molecule type" value="Genomic_DNA"/>
</dbReference>